<accession>A0A6L2MAS8</accession>
<name>A0A6L2MAS8_TANCI</name>
<organism evidence="2">
    <name type="scientific">Tanacetum cinerariifolium</name>
    <name type="common">Dalmatian daisy</name>
    <name type="synonym">Chrysanthemum cinerariifolium</name>
    <dbReference type="NCBI Taxonomy" id="118510"/>
    <lineage>
        <taxon>Eukaryota</taxon>
        <taxon>Viridiplantae</taxon>
        <taxon>Streptophyta</taxon>
        <taxon>Embryophyta</taxon>
        <taxon>Tracheophyta</taxon>
        <taxon>Spermatophyta</taxon>
        <taxon>Magnoliopsida</taxon>
        <taxon>eudicotyledons</taxon>
        <taxon>Gunneridae</taxon>
        <taxon>Pentapetalae</taxon>
        <taxon>asterids</taxon>
        <taxon>campanulids</taxon>
        <taxon>Asterales</taxon>
        <taxon>Asteraceae</taxon>
        <taxon>Asteroideae</taxon>
        <taxon>Anthemideae</taxon>
        <taxon>Anthemidinae</taxon>
        <taxon>Tanacetum</taxon>
    </lineage>
</organism>
<sequence>MSWTGLPEFADDTITDYSRSSTAIESTSDDLQNKNSPVTEIGESDSTILSKPGIKFVKAEKRPTKNKTDKVETVKKPVVQYAKLYRKTSKKSNVKGNQRNWNNHKSQQLGEIL</sequence>
<evidence type="ECO:0000313" key="2">
    <source>
        <dbReference type="EMBL" id="GEU71113.1"/>
    </source>
</evidence>
<feature type="region of interest" description="Disordered" evidence="1">
    <location>
        <begin position="88"/>
        <end position="113"/>
    </location>
</feature>
<feature type="region of interest" description="Disordered" evidence="1">
    <location>
        <begin position="20"/>
        <end position="45"/>
    </location>
</feature>
<proteinExistence type="predicted"/>
<dbReference type="AlphaFoldDB" id="A0A6L2MAS8"/>
<gene>
    <name evidence="2" type="ORF">Tci_043091</name>
</gene>
<evidence type="ECO:0000256" key="1">
    <source>
        <dbReference type="SAM" id="MobiDB-lite"/>
    </source>
</evidence>
<comment type="caution">
    <text evidence="2">The sequence shown here is derived from an EMBL/GenBank/DDBJ whole genome shotgun (WGS) entry which is preliminary data.</text>
</comment>
<protein>
    <submittedName>
        <fullName evidence="2">Uncharacterized protein</fullName>
    </submittedName>
</protein>
<feature type="compositionally biased region" description="Polar residues" evidence="1">
    <location>
        <begin position="94"/>
        <end position="113"/>
    </location>
</feature>
<dbReference type="EMBL" id="BKCJ010006245">
    <property type="protein sequence ID" value="GEU71113.1"/>
    <property type="molecule type" value="Genomic_DNA"/>
</dbReference>
<reference evidence="2" key="1">
    <citation type="journal article" date="2019" name="Sci. Rep.">
        <title>Draft genome of Tanacetum cinerariifolium, the natural source of mosquito coil.</title>
        <authorList>
            <person name="Yamashiro T."/>
            <person name="Shiraishi A."/>
            <person name="Satake H."/>
            <person name="Nakayama K."/>
        </authorList>
    </citation>
    <scope>NUCLEOTIDE SEQUENCE</scope>
</reference>